<dbReference type="GO" id="GO:0008901">
    <property type="term" value="F:ferredoxin hydrogenase activity"/>
    <property type="evidence" value="ECO:0007669"/>
    <property type="project" value="InterPro"/>
</dbReference>
<gene>
    <name evidence="6" type="primary">hoxH_5</name>
    <name evidence="6" type="ORF">GALL_164120</name>
</gene>
<dbReference type="AlphaFoldDB" id="A0A1J5S003"/>
<evidence type="ECO:0000256" key="1">
    <source>
        <dbReference type="ARBA" id="ARBA00001967"/>
    </source>
</evidence>
<dbReference type="Gene3D" id="1.10.645.10">
    <property type="entry name" value="Cytochrome-c3 Hydrogenase, chain B"/>
    <property type="match status" value="1"/>
</dbReference>
<keyword evidence="4" id="KW-0479">Metal-binding</keyword>
<dbReference type="Pfam" id="PF00374">
    <property type="entry name" value="NiFeSe_Hases"/>
    <property type="match status" value="2"/>
</dbReference>
<organism evidence="6">
    <name type="scientific">mine drainage metagenome</name>
    <dbReference type="NCBI Taxonomy" id="410659"/>
    <lineage>
        <taxon>unclassified sequences</taxon>
        <taxon>metagenomes</taxon>
        <taxon>ecological metagenomes</taxon>
    </lineage>
</organism>
<comment type="similarity">
    <text evidence="2">Belongs to the [NiFe]/[NiFeSe] hydrogenase large subunit family.</text>
</comment>
<sequence length="509" mass="56153">MDETVKRIFNEAEARANAAYASEKHRITIDPVTRLEGHGRIDIHLDGRGDVEHAYFQVPELRGFEVFCRGRPAEDMPQITSRICGVCPTAHHIAAAKALDDLYQVRPPVAGRKIRELVYHAFMLEDHALHVFVLGGPDFIVGPDAPAAERNILGVIGKVGLDAGRKVIQTRRRLRELIASVGGKVVHPVLGLPGGVARALRPEDLPAIREVAVEALEFAQWTAGVFRDVVLANPDYLRMIRSEDYTHRTCYLGQVDENNAVNFYDGVLRVVDCEGREIDRFDARHYREHIAEHVEPWSFMKFTYLKARGWQGFVEGPETSVYSVGPLARLNAADCFSTPLAEQARAQFFATLGGRPVHHTLANHWARVVEMIHAAERLVELAYDPDLASAAVRTLPSAEPSVGMGVVEAPRGTLVHHYETDGRGIIRMANLVVATGNNASRIAMSVERAAKKLIHGGEVNDGLLNRVEMAFRAYDPCLGCATHALPGHMPLKVRIRSAGGAVVSELRQD</sequence>
<name>A0A1J5S003_9ZZZZ</name>
<dbReference type="PANTHER" id="PTHR43600:SF2">
    <property type="entry name" value="F420-NON-REDUCING HYDROGENASE VHU SUBUNIT A"/>
    <property type="match status" value="1"/>
</dbReference>
<dbReference type="GO" id="GO:0047985">
    <property type="term" value="F:hydrogen dehydrogenase activity"/>
    <property type="evidence" value="ECO:0007669"/>
    <property type="project" value="UniProtKB-EC"/>
</dbReference>
<evidence type="ECO:0000313" key="6">
    <source>
        <dbReference type="EMBL" id="OIR01511.1"/>
    </source>
</evidence>
<dbReference type="PROSITE" id="PS00507">
    <property type="entry name" value="NI_HGENASE_L_1"/>
    <property type="match status" value="1"/>
</dbReference>
<dbReference type="PANTHER" id="PTHR43600">
    <property type="entry name" value="COENZYME F420 HYDROGENASE, SUBUNIT ALPHA"/>
    <property type="match status" value="1"/>
</dbReference>
<dbReference type="PROSITE" id="PS00508">
    <property type="entry name" value="NI_HGENASE_L_2"/>
    <property type="match status" value="1"/>
</dbReference>
<evidence type="ECO:0000256" key="4">
    <source>
        <dbReference type="ARBA" id="ARBA00022723"/>
    </source>
</evidence>
<protein>
    <submittedName>
        <fullName evidence="6">NAD-reducing hydrogenase HoxS subunit beta</fullName>
        <ecNumber evidence="6">1.12.1.2</ecNumber>
    </submittedName>
</protein>
<comment type="caution">
    <text evidence="6">The sequence shown here is derived from an EMBL/GenBank/DDBJ whole genome shotgun (WGS) entry which is preliminary data.</text>
</comment>
<dbReference type="InterPro" id="IPR001501">
    <property type="entry name" value="Ni-dep_hyd_lsu"/>
</dbReference>
<dbReference type="EMBL" id="MLJW01000083">
    <property type="protein sequence ID" value="OIR01511.1"/>
    <property type="molecule type" value="Genomic_DNA"/>
</dbReference>
<dbReference type="GO" id="GO:0003677">
    <property type="term" value="F:DNA binding"/>
    <property type="evidence" value="ECO:0007669"/>
    <property type="project" value="UniProtKB-KW"/>
</dbReference>
<keyword evidence="6" id="KW-0371">Homeobox</keyword>
<comment type="cofactor">
    <cofactor evidence="1">
        <name>Ni(2+)</name>
        <dbReference type="ChEBI" id="CHEBI:49786"/>
    </cofactor>
</comment>
<dbReference type="GO" id="GO:0016151">
    <property type="term" value="F:nickel cation binding"/>
    <property type="evidence" value="ECO:0007669"/>
    <property type="project" value="InterPro"/>
</dbReference>
<dbReference type="EC" id="1.12.1.2" evidence="6"/>
<evidence type="ECO:0000256" key="3">
    <source>
        <dbReference type="ARBA" id="ARBA00022596"/>
    </source>
</evidence>
<keyword evidence="3" id="KW-0533">Nickel</keyword>
<proteinExistence type="inferred from homology"/>
<evidence type="ECO:0000256" key="5">
    <source>
        <dbReference type="ARBA" id="ARBA00023002"/>
    </source>
</evidence>
<dbReference type="InterPro" id="IPR018194">
    <property type="entry name" value="Ni-dep_hyd_lsu_Ni_BS"/>
</dbReference>
<dbReference type="InterPro" id="IPR029014">
    <property type="entry name" value="NiFe-Hase_large"/>
</dbReference>
<accession>A0A1J5S003</accession>
<dbReference type="SUPFAM" id="SSF56762">
    <property type="entry name" value="HydB/Nqo4-like"/>
    <property type="match status" value="1"/>
</dbReference>
<reference evidence="6" key="1">
    <citation type="submission" date="2016-10" db="EMBL/GenBank/DDBJ databases">
        <title>Sequence of Gallionella enrichment culture.</title>
        <authorList>
            <person name="Poehlein A."/>
            <person name="Muehling M."/>
            <person name="Daniel R."/>
        </authorList>
    </citation>
    <scope>NUCLEOTIDE SEQUENCE</scope>
</reference>
<keyword evidence="5 6" id="KW-0560">Oxidoreductase</keyword>
<evidence type="ECO:0000256" key="2">
    <source>
        <dbReference type="ARBA" id="ARBA00009292"/>
    </source>
</evidence>